<accession>A0A0P9Z9X1</accession>
<gene>
    <name evidence="1" type="ORF">ALP48_04179</name>
</gene>
<comment type="caution">
    <text evidence="1">The sequence shown here is derived from an EMBL/GenBank/DDBJ whole genome shotgun (WGS) entry which is preliminary data.</text>
</comment>
<proteinExistence type="predicted"/>
<sequence length="567" mass="63175">MSNVSPEMLKEAFINPIRFALLVDDDFPTYQDMLSPSGGRTFETARASELFEFCRHRGWLCDVDNAASVAIQFEREKSLNQSDLLILDYHLDPVRPDDPSKSISILQDLALSDHFNLVIIYTGADADKVLREVSFCLGGGVGLTPDEETLVKATIEDMEESDYRAAMSTLNIATIENYLLGLKPNGSSKDLRAVLAKLGISLRQHNSLINYFCEQYFSNDLEDEVLGRRQEVERIEASLGRETNCSWISQGNLFAVIVNKTEGADVLEERLHQALVEWSPSPLRVLMVHARASLERAGTISDEKVLDTPRRQAGWLLRILLARSGEETKRYMQELYGRLFERLVSSIEGEMVAFGTRLISLNGEDPVVVATKMSCASGLSREHVYHALNEHLCSDNYKDLVMTTGVVFRALKGSVYYYWLCVSPACDLVPGQNDSGWDGELHPFRPISAVRLTPVKNTAALNDKLKNAEKGRNIFICVDDQPVALEVANEGSRQMLIEIILLADEGAIVQSKFSGFNISKHEGAPSMLPAEFEVVGVLRTDYANKLLADSGHQRSRIGVDFVDLPPH</sequence>
<evidence type="ECO:0000313" key="2">
    <source>
        <dbReference type="Proteomes" id="UP000268096"/>
    </source>
</evidence>
<dbReference type="Pfam" id="PF19192">
    <property type="entry name" value="Response_reg_2"/>
    <property type="match status" value="1"/>
</dbReference>
<protein>
    <submittedName>
        <fullName evidence="1">Uncharacterized protein</fullName>
    </submittedName>
</protein>
<dbReference type="AlphaFoldDB" id="A0A0P9Z9X1"/>
<dbReference type="RefSeq" id="WP_057457781.1">
    <property type="nucleotide sequence ID" value="NZ_LJRH01000255.1"/>
</dbReference>
<dbReference type="EMBL" id="RBTH01000392">
    <property type="protein sequence ID" value="RMT38657.1"/>
    <property type="molecule type" value="Genomic_DNA"/>
</dbReference>
<dbReference type="Proteomes" id="UP000268096">
    <property type="component" value="Unassembled WGS sequence"/>
</dbReference>
<evidence type="ECO:0000313" key="1">
    <source>
        <dbReference type="EMBL" id="RMT38657.1"/>
    </source>
</evidence>
<reference evidence="1 2" key="1">
    <citation type="submission" date="2018-08" db="EMBL/GenBank/DDBJ databases">
        <title>Recombination of ecologically and evolutionarily significant loci maintains genetic cohesion in the Pseudomonas syringae species complex.</title>
        <authorList>
            <person name="Dillon M."/>
            <person name="Thakur S."/>
            <person name="Almeida R.N.D."/>
            <person name="Weir B.S."/>
            <person name="Guttman D.S."/>
        </authorList>
    </citation>
    <scope>NUCLEOTIDE SEQUENCE [LARGE SCALE GENOMIC DNA]</scope>
    <source>
        <strain evidence="1 2">ICMP 16926</strain>
    </source>
</reference>
<name>A0A0P9Z9X1_PSESX</name>
<dbReference type="InterPro" id="IPR043834">
    <property type="entry name" value="REC"/>
</dbReference>
<organism evidence="1 2">
    <name type="scientific">Pseudomonas syringae pv. solidagae</name>
    <dbReference type="NCBI Taxonomy" id="264458"/>
    <lineage>
        <taxon>Bacteria</taxon>
        <taxon>Pseudomonadati</taxon>
        <taxon>Pseudomonadota</taxon>
        <taxon>Gammaproteobacteria</taxon>
        <taxon>Pseudomonadales</taxon>
        <taxon>Pseudomonadaceae</taxon>
        <taxon>Pseudomonas</taxon>
        <taxon>Pseudomonas syringae</taxon>
    </lineage>
</organism>